<sequence length="286" mass="29549">MNEQELRDGLREMMAVSSQPPTMNPTAALDTAKRAHKRRRATWAGAGAGAAVVALTAGTVFALTPSGASLPIDAAAASTGLGPDGTKTSFPDGQTDRTAGKGAHADRANALLATLKAAVPATLIVSDNLTYPDGEGRKVTSAQAQFANNYGPGNAQQAWEYMATVAVTPKSMQHGGHGRVIVEVHTPGGEGYTNPDVCALAPTFWGVSGTCSTRDIQGKTVGVISKTQDPRIDNVAAYRYQDGTVVFVAQSKAPNNDASGKGGLNEGPMSVDQLAQTTLNPAFKVQ</sequence>
<dbReference type="Proteomes" id="UP000063699">
    <property type="component" value="Chromosome"/>
</dbReference>
<gene>
    <name evidence="2" type="ORF">AOZ06_27530</name>
</gene>
<keyword evidence="1" id="KW-0812">Transmembrane</keyword>
<evidence type="ECO:0000313" key="2">
    <source>
        <dbReference type="EMBL" id="ALG10150.1"/>
    </source>
</evidence>
<dbReference type="EMBL" id="CP012752">
    <property type="protein sequence ID" value="ALG10150.1"/>
    <property type="molecule type" value="Genomic_DNA"/>
</dbReference>
<protein>
    <submittedName>
        <fullName evidence="2">Uncharacterized protein</fullName>
    </submittedName>
</protein>
<name>A0A0N9I6R3_9PSEU</name>
<evidence type="ECO:0000256" key="1">
    <source>
        <dbReference type="SAM" id="Phobius"/>
    </source>
</evidence>
<feature type="transmembrane region" description="Helical" evidence="1">
    <location>
        <begin position="43"/>
        <end position="63"/>
    </location>
</feature>
<dbReference type="RefSeq" id="WP_054292053.1">
    <property type="nucleotide sequence ID" value="NZ_CP012752.1"/>
</dbReference>
<dbReference type="STRING" id="860235.AOZ06_27530"/>
<accession>A0A0N9I6R3</accession>
<keyword evidence="1" id="KW-1133">Transmembrane helix</keyword>
<keyword evidence="1" id="KW-0472">Membrane</keyword>
<dbReference type="KEGG" id="kphy:AOZ06_27530"/>
<proteinExistence type="predicted"/>
<dbReference type="AlphaFoldDB" id="A0A0N9I6R3"/>
<organism evidence="2 3">
    <name type="scientific">Kibdelosporangium phytohabitans</name>
    <dbReference type="NCBI Taxonomy" id="860235"/>
    <lineage>
        <taxon>Bacteria</taxon>
        <taxon>Bacillati</taxon>
        <taxon>Actinomycetota</taxon>
        <taxon>Actinomycetes</taxon>
        <taxon>Pseudonocardiales</taxon>
        <taxon>Pseudonocardiaceae</taxon>
        <taxon>Kibdelosporangium</taxon>
    </lineage>
</organism>
<evidence type="ECO:0000313" key="3">
    <source>
        <dbReference type="Proteomes" id="UP000063699"/>
    </source>
</evidence>
<keyword evidence="3" id="KW-1185">Reference proteome</keyword>
<reference evidence="2 3" key="1">
    <citation type="submission" date="2015-07" db="EMBL/GenBank/DDBJ databases">
        <title>Genome sequencing of Kibdelosporangium phytohabitans.</title>
        <authorList>
            <person name="Qin S."/>
            <person name="Xing K."/>
        </authorList>
    </citation>
    <scope>NUCLEOTIDE SEQUENCE [LARGE SCALE GENOMIC DNA]</scope>
    <source>
        <strain evidence="2 3">KLBMP1111</strain>
    </source>
</reference>
<dbReference type="OrthoDB" id="3821205at2"/>